<evidence type="ECO:0000313" key="2">
    <source>
        <dbReference type="Proteomes" id="UP001497680"/>
    </source>
</evidence>
<keyword evidence="2" id="KW-1185">Reference proteome</keyword>
<protein>
    <submittedName>
        <fullName evidence="1">Uncharacterized protein</fullName>
    </submittedName>
</protein>
<sequence length="363" mass="40874">MGRPLWVEPTKKSTPSDASAQSRSSIRRPSPHRSRHAERRQQMREAREARLRTLAALQREHDVPSFWSRPRSIRAGEPREAREAPSTLPPHPSMPLQYDSYTFLEPEIAALMDWPQNEMSERALEEHIILRNLALDLTSLNPANPNPQPLHAQLTSPPDDPLERRINRAEAGEAVMRRDALMRHFTERLAAETTAQERATIAATAAAERELEIPPRRSMRGRRIGGFDGLGDRDRSLSPEADGAWDTLQSTLTPDPQPPSAGSSFARVEEPEPPCDPLNEPDAGAQRPEGLRQSASLSRRSYADVLRVPSDTSPSEMAEDPEWLEGMHHIVRGLASRQDIPDEWWAQAGLTRSMSWEEEENSF</sequence>
<dbReference type="EMBL" id="MU394334">
    <property type="protein sequence ID" value="KAI6084626.1"/>
    <property type="molecule type" value="Genomic_DNA"/>
</dbReference>
<reference evidence="1 2" key="1">
    <citation type="journal article" date="2022" name="New Phytol.">
        <title>Ecological generalism drives hyperdiversity of secondary metabolite gene clusters in xylarialean endophytes.</title>
        <authorList>
            <person name="Franco M.E.E."/>
            <person name="Wisecaver J.H."/>
            <person name="Arnold A.E."/>
            <person name="Ju Y.M."/>
            <person name="Slot J.C."/>
            <person name="Ahrendt S."/>
            <person name="Moore L.P."/>
            <person name="Eastman K.E."/>
            <person name="Scott K."/>
            <person name="Konkel Z."/>
            <person name="Mondo S.J."/>
            <person name="Kuo A."/>
            <person name="Hayes R.D."/>
            <person name="Haridas S."/>
            <person name="Andreopoulos B."/>
            <person name="Riley R."/>
            <person name="LaButti K."/>
            <person name="Pangilinan J."/>
            <person name="Lipzen A."/>
            <person name="Amirebrahimi M."/>
            <person name="Yan J."/>
            <person name="Adam C."/>
            <person name="Keymanesh K."/>
            <person name="Ng V."/>
            <person name="Louie K."/>
            <person name="Northen T."/>
            <person name="Drula E."/>
            <person name="Henrissat B."/>
            <person name="Hsieh H.M."/>
            <person name="Youens-Clark K."/>
            <person name="Lutzoni F."/>
            <person name="Miadlikowska J."/>
            <person name="Eastwood D.C."/>
            <person name="Hamelin R.C."/>
            <person name="Grigoriev I.V."/>
            <person name="U'Ren J.M."/>
        </authorList>
    </citation>
    <scope>NUCLEOTIDE SEQUENCE [LARGE SCALE GENOMIC DNA]</scope>
    <source>
        <strain evidence="1 2">ER1909</strain>
    </source>
</reference>
<proteinExistence type="predicted"/>
<gene>
    <name evidence="1" type="ORF">F4821DRAFT_242351</name>
</gene>
<dbReference type="Proteomes" id="UP001497680">
    <property type="component" value="Unassembled WGS sequence"/>
</dbReference>
<comment type="caution">
    <text evidence="1">The sequence shown here is derived from an EMBL/GenBank/DDBJ whole genome shotgun (WGS) entry which is preliminary data.</text>
</comment>
<evidence type="ECO:0000313" key="1">
    <source>
        <dbReference type="EMBL" id="KAI6084626.1"/>
    </source>
</evidence>
<organism evidence="1 2">
    <name type="scientific">Hypoxylon rubiginosum</name>
    <dbReference type="NCBI Taxonomy" id="110542"/>
    <lineage>
        <taxon>Eukaryota</taxon>
        <taxon>Fungi</taxon>
        <taxon>Dikarya</taxon>
        <taxon>Ascomycota</taxon>
        <taxon>Pezizomycotina</taxon>
        <taxon>Sordariomycetes</taxon>
        <taxon>Xylariomycetidae</taxon>
        <taxon>Xylariales</taxon>
        <taxon>Hypoxylaceae</taxon>
        <taxon>Hypoxylon</taxon>
    </lineage>
</organism>
<name>A0ACC0CW04_9PEZI</name>
<accession>A0ACC0CW04</accession>